<reference evidence="2 3" key="1">
    <citation type="submission" date="2010-05" db="EMBL/GenBank/DDBJ databases">
        <title>Complete sequence of Methanococcus voltae A3.</title>
        <authorList>
            <consortium name="US DOE Joint Genome Institute"/>
            <person name="Lucas S."/>
            <person name="Copeland A."/>
            <person name="Lapidus A."/>
            <person name="Cheng J.-F."/>
            <person name="Bruce D."/>
            <person name="Goodwin L."/>
            <person name="Pitluck S."/>
            <person name="Lowry S."/>
            <person name="Clum A."/>
            <person name="Land M."/>
            <person name="Hauser L."/>
            <person name="Kyrpides N."/>
            <person name="Mikhailova N."/>
            <person name="Whitman W.B."/>
            <person name="Woyke T."/>
        </authorList>
    </citation>
    <scope>NUCLEOTIDE SEQUENCE [LARGE SCALE GENOMIC DNA]</scope>
    <source>
        <strain evidence="3">ATCC BAA-1334 / A3</strain>
    </source>
</reference>
<dbReference type="Gene3D" id="2.40.30.10">
    <property type="entry name" value="Translation factors"/>
    <property type="match status" value="1"/>
</dbReference>
<protein>
    <submittedName>
        <fullName evidence="2">Elongation factor Tu domain 2 protein</fullName>
    </submittedName>
</protein>
<dbReference type="Gene3D" id="3.40.50.300">
    <property type="entry name" value="P-loop containing nucleotide triphosphate hydrolases"/>
    <property type="match status" value="1"/>
</dbReference>
<dbReference type="InterPro" id="IPR027417">
    <property type="entry name" value="P-loop_NTPase"/>
</dbReference>
<dbReference type="GO" id="GO:0003746">
    <property type="term" value="F:translation elongation factor activity"/>
    <property type="evidence" value="ECO:0007669"/>
    <property type="project" value="UniProtKB-KW"/>
</dbReference>
<dbReference type="InterPro" id="IPR009000">
    <property type="entry name" value="Transl_B-barrel_sf"/>
</dbReference>
<dbReference type="OrthoDB" id="30874at2157"/>
<proteinExistence type="predicted"/>
<dbReference type="GO" id="GO:0001514">
    <property type="term" value="P:selenocysteine incorporation"/>
    <property type="evidence" value="ECO:0007669"/>
    <property type="project" value="TreeGrafter"/>
</dbReference>
<dbReference type="SUPFAM" id="SSF50447">
    <property type="entry name" value="Translation proteins"/>
    <property type="match status" value="1"/>
</dbReference>
<dbReference type="Proteomes" id="UP000007722">
    <property type="component" value="Chromosome"/>
</dbReference>
<gene>
    <name evidence="2" type="ordered locus">Mvol_0420</name>
</gene>
<evidence type="ECO:0000313" key="3">
    <source>
        <dbReference type="Proteomes" id="UP000007722"/>
    </source>
</evidence>
<keyword evidence="3" id="KW-1185">Reference proteome</keyword>
<dbReference type="InterPro" id="IPR004161">
    <property type="entry name" value="EFTu-like_2"/>
</dbReference>
<dbReference type="KEGG" id="mvo:Mvol_0420"/>
<keyword evidence="2" id="KW-0648">Protein biosynthesis</keyword>
<dbReference type="eggNOG" id="arCOG01564">
    <property type="taxonomic scope" value="Archaea"/>
</dbReference>
<dbReference type="HOGENOM" id="CLU_077867_0_0_2"/>
<evidence type="ECO:0000259" key="1">
    <source>
        <dbReference type="Pfam" id="PF03144"/>
    </source>
</evidence>
<dbReference type="PANTHER" id="PTHR43721">
    <property type="entry name" value="ELONGATION FACTOR TU-RELATED"/>
    <property type="match status" value="1"/>
</dbReference>
<dbReference type="CDD" id="cd03696">
    <property type="entry name" value="SelB_II"/>
    <property type="match status" value="1"/>
</dbReference>
<dbReference type="STRING" id="456320.Mvol_0420"/>
<dbReference type="InterPro" id="IPR050055">
    <property type="entry name" value="EF-Tu_GTPase"/>
</dbReference>
<feature type="domain" description="Translation elongation factor EFTu-like" evidence="1">
    <location>
        <begin position="158"/>
        <end position="224"/>
    </location>
</feature>
<accession>D7DSH0</accession>
<dbReference type="Pfam" id="PF03144">
    <property type="entry name" value="GTP_EFTU_D2"/>
    <property type="match status" value="1"/>
</dbReference>
<dbReference type="GO" id="GO:0005525">
    <property type="term" value="F:GTP binding"/>
    <property type="evidence" value="ECO:0007669"/>
    <property type="project" value="InterPro"/>
</dbReference>
<dbReference type="AlphaFoldDB" id="D7DSH0"/>
<organism evidence="2 3">
    <name type="scientific">Methanococcus voltae (strain ATCC BAA-1334 / A3)</name>
    <dbReference type="NCBI Taxonomy" id="456320"/>
    <lineage>
        <taxon>Archaea</taxon>
        <taxon>Methanobacteriati</taxon>
        <taxon>Methanobacteriota</taxon>
        <taxon>Methanomada group</taxon>
        <taxon>Methanococci</taxon>
        <taxon>Methanococcales</taxon>
        <taxon>Methanococcaceae</taxon>
        <taxon>Methanococcus</taxon>
    </lineage>
</organism>
<evidence type="ECO:0000313" key="2">
    <source>
        <dbReference type="EMBL" id="ADI36080.1"/>
    </source>
</evidence>
<sequence>MKNVSIGLYGDFKDAGKEIGKKGTSTDITLYNYKKDDDSVVYIEPTRYPERIHPLIYTINMTDYALVFIDELKPEIAETLLALDMCGVKRGFIVAGEYIDIEQLKAILGATSMKDFEIIEKDYIVIREKMAALPEVEIEGEEIQKIPIDHFFSVKSVGTVILGKVDKGEVAVHDNLIMYPTTKKAMVKSMQVHDKDVKGAPKGSRVGLALKGVSVDDLDRGMILSKDELNVSDELKVSMKWNPYMNKEINAGEGYQIVVGLQSVSCNVEEKNGDDLKLKLLKPIVYEKGDNLILLDGSAKVRIVGISKIE</sequence>
<dbReference type="EMBL" id="CP002057">
    <property type="protein sequence ID" value="ADI36080.1"/>
    <property type="molecule type" value="Genomic_DNA"/>
</dbReference>
<keyword evidence="2" id="KW-0251">Elongation factor</keyword>
<dbReference type="PANTHER" id="PTHR43721:SF11">
    <property type="entry name" value="SELENOCYSTEINE-SPECIFIC ELONGATION FACTOR"/>
    <property type="match status" value="1"/>
</dbReference>
<dbReference type="InParanoid" id="D7DSH0"/>
<name>D7DSH0_METV3</name>